<dbReference type="STRING" id="1235591.CAK95_25615"/>
<dbReference type="PANTHER" id="PTHR33121">
    <property type="entry name" value="CYCLIC DI-GMP PHOSPHODIESTERASE PDEF"/>
    <property type="match status" value="1"/>
</dbReference>
<dbReference type="Proteomes" id="UP000194137">
    <property type="component" value="Chromosome"/>
</dbReference>
<dbReference type="Gene3D" id="3.20.20.450">
    <property type="entry name" value="EAL domain"/>
    <property type="match status" value="1"/>
</dbReference>
<dbReference type="KEGG" id="psin:CAK95_25615"/>
<dbReference type="AlphaFoldDB" id="A0A1W6ZXP5"/>
<dbReference type="InterPro" id="IPR035919">
    <property type="entry name" value="EAL_sf"/>
</dbReference>
<organism evidence="3 4">
    <name type="scientific">Pseudorhodoplanes sinuspersici</name>
    <dbReference type="NCBI Taxonomy" id="1235591"/>
    <lineage>
        <taxon>Bacteria</taxon>
        <taxon>Pseudomonadati</taxon>
        <taxon>Pseudomonadota</taxon>
        <taxon>Alphaproteobacteria</taxon>
        <taxon>Hyphomicrobiales</taxon>
        <taxon>Pseudorhodoplanes</taxon>
    </lineage>
</organism>
<accession>A0A1W6ZXP5</accession>
<dbReference type="InterPro" id="IPR050706">
    <property type="entry name" value="Cyclic-di-GMP_PDE-like"/>
</dbReference>
<feature type="domain" description="EAL" evidence="2">
    <location>
        <begin position="253"/>
        <end position="506"/>
    </location>
</feature>
<reference evidence="3 4" key="1">
    <citation type="submission" date="2017-05" db="EMBL/GenBank/DDBJ databases">
        <title>Full genome sequence of Pseudorhodoplanes sinuspersici.</title>
        <authorList>
            <person name="Dastgheib S.M.M."/>
            <person name="Shavandi M."/>
            <person name="Tirandaz H."/>
        </authorList>
    </citation>
    <scope>NUCLEOTIDE SEQUENCE [LARGE SCALE GENOMIC DNA]</scope>
    <source>
        <strain evidence="3 4">RIPI110</strain>
    </source>
</reference>
<dbReference type="InterPro" id="IPR001633">
    <property type="entry name" value="EAL_dom"/>
</dbReference>
<name>A0A1W6ZXP5_9HYPH</name>
<sequence length="531" mass="57690">MAVGVLLASVPLIALDSWIDRLIVRQSASEIETFARRSITLADARLGASLAALDDLARRGIDDCRPEQIDALNAASLSVAWVKQMSVLGPAGQPLCTDSSVTVGPVKVLGARPVKGSGAVLEVVQIGDRVTRMVRLRRQSGFGANGVAALLPTSVLSAQMGHNVDPGSYAEIALMDGTIIDEIGDRPSDADTLAAINANARSSDRFALRVATSYPQRDRNVSLAGVREMMIVIAAICLLVLIVLALLLRQRRCENPVAELERALKAGEFIPYYQPIVDITNGKLHGAEVLMRWRKKDGTIIPPAAFIPLAESSGLIIEMTRSMMRTVIAEMGDAYAARPKVKIGFNMTAQHFDRETIVRDLRAIFERSPIRYSQIILEVTERQPLENLSRTRRVVATLQDLGVRVAIDDVGTGHGGLSYMLKLGADIIKIDKMFVDALATESHSSTIIETLVDLADSMRMDIIAEGVETFEQVIALRERGIRSAQGYVFAPPLPASSFLQLMDAIDPRPRELDLSPGPLRQLSPRKSAFAA</sequence>
<dbReference type="GO" id="GO:0071111">
    <property type="term" value="F:cyclic-guanylate-specific phosphodiesterase activity"/>
    <property type="evidence" value="ECO:0007669"/>
    <property type="project" value="InterPro"/>
</dbReference>
<keyword evidence="1" id="KW-1133">Transmembrane helix</keyword>
<keyword evidence="1" id="KW-0472">Membrane</keyword>
<dbReference type="PROSITE" id="PS50883">
    <property type="entry name" value="EAL"/>
    <property type="match status" value="1"/>
</dbReference>
<evidence type="ECO:0000256" key="1">
    <source>
        <dbReference type="SAM" id="Phobius"/>
    </source>
</evidence>
<gene>
    <name evidence="3" type="ORF">CAK95_25615</name>
</gene>
<dbReference type="SUPFAM" id="SSF141868">
    <property type="entry name" value="EAL domain-like"/>
    <property type="match status" value="1"/>
</dbReference>
<dbReference type="EMBL" id="CP021112">
    <property type="protein sequence ID" value="ARQ02100.1"/>
    <property type="molecule type" value="Genomic_DNA"/>
</dbReference>
<evidence type="ECO:0000313" key="4">
    <source>
        <dbReference type="Proteomes" id="UP000194137"/>
    </source>
</evidence>
<dbReference type="CDD" id="cd01948">
    <property type="entry name" value="EAL"/>
    <property type="match status" value="1"/>
</dbReference>
<feature type="transmembrane region" description="Helical" evidence="1">
    <location>
        <begin position="229"/>
        <end position="248"/>
    </location>
</feature>
<evidence type="ECO:0000259" key="2">
    <source>
        <dbReference type="PROSITE" id="PS50883"/>
    </source>
</evidence>
<evidence type="ECO:0000313" key="3">
    <source>
        <dbReference type="EMBL" id="ARQ02100.1"/>
    </source>
</evidence>
<keyword evidence="1" id="KW-0812">Transmembrane</keyword>
<keyword evidence="4" id="KW-1185">Reference proteome</keyword>
<protein>
    <recommendedName>
        <fullName evidence="2">EAL domain-containing protein</fullName>
    </recommendedName>
</protein>
<proteinExistence type="predicted"/>
<dbReference type="Pfam" id="PF00563">
    <property type="entry name" value="EAL"/>
    <property type="match status" value="1"/>
</dbReference>
<dbReference type="PANTHER" id="PTHR33121:SF56">
    <property type="entry name" value="SIGNALLING PROTEIN WITH EAL AND C2 DOMAINS"/>
    <property type="match status" value="1"/>
</dbReference>
<dbReference type="SMART" id="SM00052">
    <property type="entry name" value="EAL"/>
    <property type="match status" value="1"/>
</dbReference>